<feature type="compositionally biased region" description="Low complexity" evidence="2">
    <location>
        <begin position="193"/>
        <end position="208"/>
    </location>
</feature>
<feature type="region of interest" description="Disordered" evidence="2">
    <location>
        <begin position="193"/>
        <end position="228"/>
    </location>
</feature>
<feature type="compositionally biased region" description="Basic and acidic residues" evidence="2">
    <location>
        <begin position="287"/>
        <end position="320"/>
    </location>
</feature>
<feature type="region of interest" description="Disordered" evidence="2">
    <location>
        <begin position="269"/>
        <end position="320"/>
    </location>
</feature>
<evidence type="ECO:0000313" key="3">
    <source>
        <dbReference type="EMBL" id="CAH2101150.1"/>
    </source>
</evidence>
<evidence type="ECO:0000256" key="1">
    <source>
        <dbReference type="SAM" id="Coils"/>
    </source>
</evidence>
<gene>
    <name evidence="3" type="ORF">EEDITHA_LOCUS15938</name>
</gene>
<proteinExistence type="predicted"/>
<sequence length="320" mass="36590">MSRGYVRDRGSCLNRPDREEENLYKKLPRILRRRSARRCMADGKFSPDCDPRPDEVRRVREENTRLRSELKDLRRQMVELRELRSEQITPVCLPKQGQDLVEELRASMTASFERMLDDRFAVIEERLLPKKPLRPPLAADKRREAAKKTPAPERSRGAKRAKVGTATNAASMVVDDESDREWTVIRRKKKKSYAAAAASAPAPKKAQPQPQPQPQPQSKRPQQKNVKLAAPCTPAVLVTLRPEAASRGEIYVSNWYAYEAFSFLGDRNHPGNTQDTLGEENASLDNTRNDDGYNEEKNETSNSKRKDLNKSQLDLKRDPK</sequence>
<feature type="coiled-coil region" evidence="1">
    <location>
        <begin position="56"/>
        <end position="86"/>
    </location>
</feature>
<feature type="compositionally biased region" description="Basic and acidic residues" evidence="2">
    <location>
        <begin position="139"/>
        <end position="156"/>
    </location>
</feature>
<dbReference type="AlphaFoldDB" id="A0AAU9UWG3"/>
<evidence type="ECO:0000313" key="4">
    <source>
        <dbReference type="Proteomes" id="UP001153954"/>
    </source>
</evidence>
<evidence type="ECO:0000256" key="2">
    <source>
        <dbReference type="SAM" id="MobiDB-lite"/>
    </source>
</evidence>
<keyword evidence="1" id="KW-0175">Coiled coil</keyword>
<protein>
    <submittedName>
        <fullName evidence="3">Uncharacterized protein</fullName>
    </submittedName>
</protein>
<feature type="region of interest" description="Disordered" evidence="2">
    <location>
        <begin position="133"/>
        <end position="166"/>
    </location>
</feature>
<accession>A0AAU9UWG3</accession>
<reference evidence="3" key="1">
    <citation type="submission" date="2022-03" db="EMBL/GenBank/DDBJ databases">
        <authorList>
            <person name="Tunstrom K."/>
        </authorList>
    </citation>
    <scope>NUCLEOTIDE SEQUENCE</scope>
</reference>
<keyword evidence="4" id="KW-1185">Reference proteome</keyword>
<dbReference type="EMBL" id="CAKOGL010000023">
    <property type="protein sequence ID" value="CAH2101150.1"/>
    <property type="molecule type" value="Genomic_DNA"/>
</dbReference>
<name>A0AAU9UWG3_EUPED</name>
<organism evidence="3 4">
    <name type="scientific">Euphydryas editha</name>
    <name type="common">Edith's checkerspot</name>
    <dbReference type="NCBI Taxonomy" id="104508"/>
    <lineage>
        <taxon>Eukaryota</taxon>
        <taxon>Metazoa</taxon>
        <taxon>Ecdysozoa</taxon>
        <taxon>Arthropoda</taxon>
        <taxon>Hexapoda</taxon>
        <taxon>Insecta</taxon>
        <taxon>Pterygota</taxon>
        <taxon>Neoptera</taxon>
        <taxon>Endopterygota</taxon>
        <taxon>Lepidoptera</taxon>
        <taxon>Glossata</taxon>
        <taxon>Ditrysia</taxon>
        <taxon>Papilionoidea</taxon>
        <taxon>Nymphalidae</taxon>
        <taxon>Nymphalinae</taxon>
        <taxon>Euphydryas</taxon>
    </lineage>
</organism>
<dbReference type="Proteomes" id="UP001153954">
    <property type="component" value="Unassembled WGS sequence"/>
</dbReference>
<comment type="caution">
    <text evidence="3">The sequence shown here is derived from an EMBL/GenBank/DDBJ whole genome shotgun (WGS) entry which is preliminary data.</text>
</comment>